<organism evidence="2 3">
    <name type="scientific">Pararhodobacter zhoushanensis</name>
    <dbReference type="NCBI Taxonomy" id="2479545"/>
    <lineage>
        <taxon>Bacteria</taxon>
        <taxon>Pseudomonadati</taxon>
        <taxon>Pseudomonadota</taxon>
        <taxon>Alphaproteobacteria</taxon>
        <taxon>Rhodobacterales</taxon>
        <taxon>Paracoccaceae</taxon>
        <taxon>Pararhodobacter</taxon>
    </lineage>
</organism>
<accession>A0ABT3H2W2</accession>
<name>A0ABT3H2W2_9RHOB</name>
<dbReference type="EMBL" id="JAPDFL010000001">
    <property type="protein sequence ID" value="MCW1934117.1"/>
    <property type="molecule type" value="Genomic_DNA"/>
</dbReference>
<evidence type="ECO:0000313" key="3">
    <source>
        <dbReference type="Proteomes" id="UP001208938"/>
    </source>
</evidence>
<dbReference type="RefSeq" id="WP_264506942.1">
    <property type="nucleotide sequence ID" value="NZ_JAPDFL010000001.1"/>
</dbReference>
<feature type="compositionally biased region" description="Pro residues" evidence="1">
    <location>
        <begin position="76"/>
        <end position="86"/>
    </location>
</feature>
<keyword evidence="3" id="KW-1185">Reference proteome</keyword>
<feature type="compositionally biased region" description="Low complexity" evidence="1">
    <location>
        <begin position="60"/>
        <end position="75"/>
    </location>
</feature>
<evidence type="ECO:0000256" key="1">
    <source>
        <dbReference type="SAM" id="MobiDB-lite"/>
    </source>
</evidence>
<reference evidence="2 3" key="1">
    <citation type="submission" date="2022-10" db="EMBL/GenBank/DDBJ databases">
        <title>Pararhodobacter sp. nov., isolated from marine algae.</title>
        <authorList>
            <person name="Choi B.J."/>
            <person name="Kim J.M."/>
            <person name="Lee J.K."/>
            <person name="Choi D.G."/>
            <person name="Jeon C.O."/>
        </authorList>
    </citation>
    <scope>NUCLEOTIDE SEQUENCE [LARGE SCALE GENOMIC DNA]</scope>
    <source>
        <strain evidence="2 3">ZQ420</strain>
    </source>
</reference>
<dbReference type="Gene3D" id="1.10.150.20">
    <property type="entry name" value="5' to 3' exonuclease, C-terminal subdomain"/>
    <property type="match status" value="1"/>
</dbReference>
<feature type="region of interest" description="Disordered" evidence="1">
    <location>
        <begin position="60"/>
        <end position="96"/>
    </location>
</feature>
<proteinExistence type="predicted"/>
<dbReference type="SUPFAM" id="SSF160059">
    <property type="entry name" value="PriA/YqbF domain"/>
    <property type="match status" value="1"/>
</dbReference>
<protein>
    <submittedName>
        <fullName evidence="2">Helix-hairpin-helix domain-containing protein</fullName>
    </submittedName>
</protein>
<dbReference type="Proteomes" id="UP001208938">
    <property type="component" value="Unassembled WGS sequence"/>
</dbReference>
<gene>
    <name evidence="2" type="ORF">OKW52_18110</name>
</gene>
<comment type="caution">
    <text evidence="2">The sequence shown here is derived from an EMBL/GenBank/DDBJ whole genome shotgun (WGS) entry which is preliminary data.</text>
</comment>
<sequence>MDDLTRIKGIGTGSAKALAGAGIASFAALAGVDPAAPPEVAGLRSPDWAAWIAQAATLAATGADQGGTDPHTAPATMPPASTPEPTPATGTLLVTGPKRGRWRAGWHFGPEPVRLALADPTDEERAAIEADPTLTVEFEAEPEA</sequence>
<evidence type="ECO:0000313" key="2">
    <source>
        <dbReference type="EMBL" id="MCW1934117.1"/>
    </source>
</evidence>